<dbReference type="GO" id="GO:0005261">
    <property type="term" value="F:monoatomic cation channel activity"/>
    <property type="evidence" value="ECO:0007669"/>
    <property type="project" value="TreeGrafter"/>
</dbReference>
<dbReference type="Pfam" id="PF18139">
    <property type="entry name" value="LSDAT_euk"/>
    <property type="match status" value="1"/>
</dbReference>
<proteinExistence type="predicted"/>
<name>A0A820AF66_9BILA</name>
<feature type="domain" description="TRPM SLOG" evidence="1">
    <location>
        <begin position="2"/>
        <end position="209"/>
    </location>
</feature>
<dbReference type="PANTHER" id="PTHR13800:SF1">
    <property type="entry name" value="TRANSIENT RECEPTOR POTENTIAL CATION CHANNEL TRPM"/>
    <property type="match status" value="1"/>
</dbReference>
<dbReference type="GO" id="GO:0005886">
    <property type="term" value="C:plasma membrane"/>
    <property type="evidence" value="ECO:0007669"/>
    <property type="project" value="TreeGrafter"/>
</dbReference>
<dbReference type="EMBL" id="CAJOBE010014807">
    <property type="protein sequence ID" value="CAF4182597.1"/>
    <property type="molecule type" value="Genomic_DNA"/>
</dbReference>
<comment type="caution">
    <text evidence="2">The sequence shown here is derived from an EMBL/GenBank/DDBJ whole genome shotgun (WGS) entry which is preliminary data.</text>
</comment>
<accession>A0A820AF66</accession>
<evidence type="ECO:0000259" key="1">
    <source>
        <dbReference type="Pfam" id="PF18139"/>
    </source>
</evidence>
<dbReference type="GO" id="GO:0030001">
    <property type="term" value="P:metal ion transport"/>
    <property type="evidence" value="ECO:0007669"/>
    <property type="project" value="TreeGrafter"/>
</dbReference>
<dbReference type="InterPro" id="IPR050927">
    <property type="entry name" value="TRPM"/>
</dbReference>
<organism evidence="2 3">
    <name type="scientific">Rotaria sordida</name>
    <dbReference type="NCBI Taxonomy" id="392033"/>
    <lineage>
        <taxon>Eukaryota</taxon>
        <taxon>Metazoa</taxon>
        <taxon>Spiralia</taxon>
        <taxon>Gnathifera</taxon>
        <taxon>Rotifera</taxon>
        <taxon>Eurotatoria</taxon>
        <taxon>Bdelloidea</taxon>
        <taxon>Philodinida</taxon>
        <taxon>Philodinidae</taxon>
        <taxon>Rotaria</taxon>
    </lineage>
</organism>
<dbReference type="Proteomes" id="UP000663874">
    <property type="component" value="Unassembled WGS sequence"/>
</dbReference>
<protein>
    <recommendedName>
        <fullName evidence="1">TRPM SLOG domain-containing protein</fullName>
    </recommendedName>
</protein>
<sequence length="228" mass="26357">MATNAWVFTGGIYSGVTKEVGNAYDKCRYKNTKTASQIPFIGIVNWYTTTDYKQLKQNRDESANEKPLDDSTFEKKAKDRVRLYRTRQPSDKEKPETYPLDHNHTHFLMLQDEFKENDDRDQKPEYRHVFRINLILDLRAEIENESRKITNQGQTYSIPIVQILVNGGASSILTVYASVNRNTPVIVIQGSGRAANLIAREYEYLYGKEKERLGAAYDRATVTDNFRK</sequence>
<evidence type="ECO:0000313" key="3">
    <source>
        <dbReference type="Proteomes" id="UP000663874"/>
    </source>
</evidence>
<dbReference type="InterPro" id="IPR041491">
    <property type="entry name" value="TRPM_SLOG"/>
</dbReference>
<reference evidence="2" key="1">
    <citation type="submission" date="2021-02" db="EMBL/GenBank/DDBJ databases">
        <authorList>
            <person name="Nowell W R."/>
        </authorList>
    </citation>
    <scope>NUCLEOTIDE SEQUENCE</scope>
</reference>
<evidence type="ECO:0000313" key="2">
    <source>
        <dbReference type="EMBL" id="CAF4182597.1"/>
    </source>
</evidence>
<gene>
    <name evidence="2" type="ORF">FNK824_LOCUS35305</name>
</gene>
<dbReference type="AlphaFoldDB" id="A0A820AF66"/>
<dbReference type="PANTHER" id="PTHR13800">
    <property type="entry name" value="TRANSIENT RECEPTOR POTENTIAL CATION CHANNEL, SUBFAMILY M, MEMBER 6"/>
    <property type="match status" value="1"/>
</dbReference>